<evidence type="ECO:0000256" key="2">
    <source>
        <dbReference type="ARBA" id="ARBA00022549"/>
    </source>
</evidence>
<dbReference type="InterPro" id="IPR001297">
    <property type="entry name" value="PBS_linker_dom"/>
</dbReference>
<evidence type="ECO:0000256" key="7">
    <source>
        <dbReference type="SAM" id="MobiDB-lite"/>
    </source>
</evidence>
<reference evidence="9 10" key="1">
    <citation type="submission" date="2024-09" db="EMBL/GenBank/DDBJ databases">
        <title>Floridaenema gen nov. (Aerosakkonemataceae, Aerosakkonematales ord. nov., Cyanobacteria) from benthic tropical and subtropical fresh waters, with the description of four new species.</title>
        <authorList>
            <person name="Moretto J.A."/>
            <person name="Berthold D.E."/>
            <person name="Lefler F.W."/>
            <person name="Huang I.-S."/>
            <person name="Laughinghouse H. IV."/>
        </authorList>
    </citation>
    <scope>NUCLEOTIDE SEQUENCE [LARGE SCALE GENOMIC DNA]</scope>
    <source>
        <strain evidence="9 10">BLCC-F154</strain>
    </source>
</reference>
<evidence type="ECO:0000256" key="4">
    <source>
        <dbReference type="ARBA" id="ARBA00023078"/>
    </source>
</evidence>
<dbReference type="Proteomes" id="UP001576776">
    <property type="component" value="Unassembled WGS sequence"/>
</dbReference>
<keyword evidence="5" id="KW-0472">Membrane</keyword>
<comment type="caution">
    <text evidence="9">The sequence shown here is derived from an EMBL/GenBank/DDBJ whole genome shotgun (WGS) entry which is preliminary data.</text>
</comment>
<accession>A0ABV4Y981</accession>
<keyword evidence="2" id="KW-0042">Antenna complex</keyword>
<organism evidence="9 10">
    <name type="scientific">Floridaenema fluviatile BLCC-F154</name>
    <dbReference type="NCBI Taxonomy" id="3153640"/>
    <lineage>
        <taxon>Bacteria</taxon>
        <taxon>Bacillati</taxon>
        <taxon>Cyanobacteriota</taxon>
        <taxon>Cyanophyceae</taxon>
        <taxon>Oscillatoriophycideae</taxon>
        <taxon>Aerosakkonematales</taxon>
        <taxon>Aerosakkonemataceae</taxon>
        <taxon>Floridanema</taxon>
        <taxon>Floridanema fluviatile</taxon>
    </lineage>
</organism>
<comment type="similarity">
    <text evidence="6">Belongs to the phycobilisome linker protein family.</text>
</comment>
<comment type="subcellular location">
    <subcellularLocation>
        <location evidence="1">Endomembrane system</location>
    </subcellularLocation>
</comment>
<dbReference type="EMBL" id="JBHFNS010000040">
    <property type="protein sequence ID" value="MFB2935374.1"/>
    <property type="molecule type" value="Genomic_DNA"/>
</dbReference>
<evidence type="ECO:0000313" key="9">
    <source>
        <dbReference type="EMBL" id="MFB2935374.1"/>
    </source>
</evidence>
<keyword evidence="4" id="KW-0793">Thylakoid</keyword>
<evidence type="ECO:0000256" key="3">
    <source>
        <dbReference type="ARBA" id="ARBA00022738"/>
    </source>
</evidence>
<evidence type="ECO:0000256" key="6">
    <source>
        <dbReference type="PROSITE-ProRule" id="PRU00775"/>
    </source>
</evidence>
<protein>
    <submittedName>
        <fullName evidence="9">Phycobilisome rod-core linker polypeptide</fullName>
    </submittedName>
</protein>
<dbReference type="InterPro" id="IPR016470">
    <property type="entry name" value="Phycobilisome"/>
</dbReference>
<evidence type="ECO:0000256" key="5">
    <source>
        <dbReference type="ARBA" id="ARBA00023136"/>
    </source>
</evidence>
<evidence type="ECO:0000313" key="10">
    <source>
        <dbReference type="Proteomes" id="UP001576776"/>
    </source>
</evidence>
<dbReference type="PIRSF" id="PIRSF005898">
    <property type="entry name" value="Phycobilisome_CpeC/CpcI"/>
    <property type="match status" value="1"/>
</dbReference>
<gene>
    <name evidence="9" type="ORF">ACE1B6_08845</name>
</gene>
<keyword evidence="3 6" id="KW-0605">Phycobilisome</keyword>
<sequence>MSIPMLAYKPSSQNQRVRGYEVPNEDTPYIYRMEDCVDETDLQELIWAVYRQLFSEHEILKQFRQPALESQVKNRAITVRDFVRGLAKTQAFYTLVVETNSNYRVVELCLKRILGRAQYSKDEEIAWSIVIATKGIGGFIDALVDSEEYQNAFGDNTVPYQRRRYKDRPFNLVTPRYADYWRNKQEDSRYKWGDVNNFLDMARSIKITPVIEKPTILTANIKIPDTTRDNKPEGTRVSINPVATFPARK</sequence>
<proteinExistence type="inferred from homology"/>
<evidence type="ECO:0000259" key="8">
    <source>
        <dbReference type="PROSITE" id="PS51445"/>
    </source>
</evidence>
<dbReference type="PANTHER" id="PTHR34011">
    <property type="entry name" value="PHYCOBILISOME 32.1 KDA LINKER POLYPEPTIDE, PHYCOCYANIN-ASSOCIATED, ROD 2-RELATED"/>
    <property type="match status" value="1"/>
</dbReference>
<evidence type="ECO:0000256" key="1">
    <source>
        <dbReference type="ARBA" id="ARBA00004308"/>
    </source>
</evidence>
<name>A0ABV4Y981_9CYAN</name>
<keyword evidence="10" id="KW-1185">Reference proteome</keyword>
<dbReference type="PROSITE" id="PS51445">
    <property type="entry name" value="PBS_LINKER"/>
    <property type="match status" value="1"/>
</dbReference>
<feature type="region of interest" description="Disordered" evidence="7">
    <location>
        <begin position="227"/>
        <end position="249"/>
    </location>
</feature>
<dbReference type="Gene3D" id="1.10.3130.20">
    <property type="entry name" value="Phycobilisome linker domain"/>
    <property type="match status" value="1"/>
</dbReference>
<dbReference type="Pfam" id="PF00427">
    <property type="entry name" value="PBS_linker_poly"/>
    <property type="match status" value="1"/>
</dbReference>
<dbReference type="InterPro" id="IPR038255">
    <property type="entry name" value="PBS_linker_sf"/>
</dbReference>
<dbReference type="RefSeq" id="WP_413256890.1">
    <property type="nucleotide sequence ID" value="NZ_JBHFNS010000040.1"/>
</dbReference>
<feature type="domain" description="PBS-linker" evidence="8">
    <location>
        <begin position="11"/>
        <end position="189"/>
    </location>
</feature>